<evidence type="ECO:0000313" key="9">
    <source>
        <dbReference type="EMBL" id="ATP59650.1"/>
    </source>
</evidence>
<feature type="transmembrane region" description="Helical" evidence="7">
    <location>
        <begin position="12"/>
        <end position="37"/>
    </location>
</feature>
<keyword evidence="5 7" id="KW-0472">Membrane</keyword>
<dbReference type="RefSeq" id="WP_099451901.1">
    <property type="nucleotide sequence ID" value="NZ_CP024161.1"/>
</dbReference>
<sequence>MKKIFKHIFAMFLKTKVIFIGLITLVFFTASIFTVLFTTNRAYVTRLAEYKKFSGLQDATINTEFNYFGNAQNNGYDSLEPEIYTPLEESKLKKQLIINKDFISLASISDKAKTDEYIQASEFSREFYLNGQLAENNTFTLKSQSFFPIYTTSDGKNFEKKIQKYSIPKSEKITLDKKDYKASDLLVFFRQGDKTIINFINSLVINVQTKQATFDQILGSTWQKQGIGYELKTQELLSLLNLRQSENGEFIIDNQKTQNSESANSNPFIIFKDDSKGGFEVQINSDKFNLATDLNWDSNSFYIFDPGQTYKLEPNWIRSLRTKIEYVNHKYKLKEINDNSQNFTGFIKEYLLYLKASDPKKFQELQNINYWEKRITTTDGNKDTVVSADLSISDLTIPFYKKGENSSLTTTIAEIQKLNNNNLALVTNDELNNLSNSNIKNSTFLQLSQNVQEYANLYFYQHLQNYSQKINGKDEKVVDSIGTRQTFTIDVQQKNKDSSSKQVIHFINSGISPKIFNKVNFQNQDYIQEQQLGRLFQEIKNLKPNGQSRLYPEVGRIFEGIKTKIPAIFQAKIIANVFENYGIDPNYIDLKVEFGDVEFQNDKNLTYEYHRNTKIVNLKKIKTDQPDLGFNVLPKSDFHGIILLPNYEFGYIFKNLGESNWTLLPENIIKIDSDINPVTRQQRMQALLANFLENNNFEIDGKIGPNGWQKKVDNYSNIATIPLIFYYFSTNVQNEIDTQKTARSLFLQVGDAINNSVLVDKKFFLKPDVDAVVSALADAADEIKLVDILSNRLKNYNLLSDLLVKAAHILIKNNRPTIINDIFANFLDQIINQTKDSAKTDSERSLFLVKQIFALNPVLTTFGVNFLEEIQKFASAEALSRAIKNPINLLNGIKKIIFSINFEQLIEKLHNWFNNIKNASEPYLTNIFTLTDFIKEFLAAIDQPRLKSGLIDIINEIDFSALFSTKVDEKTKGFFGFLVKPIAQKFANDKQNEIIKILGKLNGKKSTEKPYSNINEGLIELITNFDISSFLRNLNHLTKTTYSVGYDKFLQLNENQKKNEKNQLFFKRTNLGTNDYLAALIATLFRDDKTRQNTINSIIKIINASSKGKDSGSAQIGLRYFLPANDDEKIDIYDLQFISSNWNSAQISTNKTEQNNRIDVIANSILTKINENPNLKITNLTLKERLFLNKYLKIANLDNLADIREKVLQIKEIFELFRFRNYAKSGNILANIKPPSLETGDIFANNETIADILYYLTNSIRMPGDIDDNLIASSPALRLKPIYISASEDQVVKLQNSIIANPESISQIAIRNYRFWIRFVAENNLSNFDLQQAFNKLFIQSTSGSLANDLNKTELFGGIKNLENQEGLFAGLPAASRSILQPYLTSLSFIQNENFKNLINDPVFDKNYTDQYGNKRNLRNWLEENRAELVENLGYLAYYAQNYPFDARFDKSVKYIMENFLLNDKFSGSSFKKRFLSLLVQEFSNLNPLLVGLNLDSLGLGQFFSAQLPQVPLWFATNPDAKDEKDANNFNLAFILQSRLPRISQIQTDPSMLEAEFVKLLITYENHHISPFVFDNNVNNISLDYYKLRSISKMLAEKSKENPEFFGINIYKFYDKFFEKIIVSRLANNSINIDDNRAYVVKVNNSYLETNKKEVFHGEIPDNASDIEKLIEQLDPKYILNAGGLKYIIVGNDFSVDYLYPVIDEKNIKLDPSNQALVYVNKYGFDKARYSYRSNLVKNYLLVKLKPNANLEQFKTDTDNLIAKNFATNYRQRTFGASEIDYLNPERSLRISVGSNIIATFSTTNIYLTLFLSILVLFAVAFIIKRYISTNNKVLGILRAQGYSLFEIASSFLSIGLIISLVGGGLGYLVGFFAKIPLVNLISQFWEFDINIYRFEPISFIFSLIIPFLGLSALIYFVILWNLRQKPHQLLSGINEVNTSKFAQKVAKLFWKSKIVNKFSISLVINSIWKIISLVIAIVVVQFILIFSLSSYNIFQNTINKTYENRHYSYKLNLFSPTKEGGPLVPYNAKSLNKNLYVPVGGTAEVNFNSPNYFRPGNPSVFGEDNKNGEINLLTKNPVVLSRSSLNIKFNEKNNLSIFDIVLANLPESLRNNIFAISNKVVYQMEKAQNIPEKIKQKQPYFKYLADSSNPNQGRFWYYSYDESKNDYRAHEVSIFGESGNRDAYRKFLVESYLNPQVDKDFTVGFAGVAFSPISGPNLPKNKVYTYIDTNYTSGSDVENGLKIYGYNTENEKNPIIEIKDEAGNNLLAEIARYKIENNVYPLVINYVFAKKHNLGLNSIVELPILNSVDRYEAKIRNIAQKTAKFKIIGISNTYINSELITSQEIANKLLGLDIFDKNLAPYNLKPFNGVILSSPEIEQISNSFSLYSPSGYWAGSSEINVDSLNQDDTTGFFANIFAFSENEVDQNKGVLQLAGYSKSEILKVINLKKPANAKLWLNQNSALNFKSLTDPSFVNQNIPSMKEALKNFNEIYGNTIYQIGVLGVEAKNIETNFISNFANLFGAGINIVVIIFLIVSLIILVIIASSIINENQQNIAILDVLGYSNKTKVRLFYSIYLPVLILGSLIAIPFVILAMQIFNSYILISNSIFLALGLSSAVFFVALAIISVVFITVLAILWYFLTNRKSVYIIKDKT</sequence>
<feature type="domain" description="ABC3 transporter permease C-terminal" evidence="8">
    <location>
        <begin position="2527"/>
        <end position="2638"/>
    </location>
</feature>
<organism evidence="9 10">
    <name type="scientific">Mesomycoplasma dispar</name>
    <dbReference type="NCBI Taxonomy" id="86660"/>
    <lineage>
        <taxon>Bacteria</taxon>
        <taxon>Bacillati</taxon>
        <taxon>Mycoplasmatota</taxon>
        <taxon>Mycoplasmoidales</taxon>
        <taxon>Metamycoplasmataceae</taxon>
        <taxon>Mesomycoplasma</taxon>
    </lineage>
</organism>
<evidence type="ECO:0000256" key="4">
    <source>
        <dbReference type="ARBA" id="ARBA00022989"/>
    </source>
</evidence>
<keyword evidence="10" id="KW-1185">Reference proteome</keyword>
<keyword evidence="4 7" id="KW-1133">Transmembrane helix</keyword>
<dbReference type="EMBL" id="CP024161">
    <property type="protein sequence ID" value="ATP59650.1"/>
    <property type="molecule type" value="Genomic_DNA"/>
</dbReference>
<proteinExistence type="inferred from homology"/>
<dbReference type="PANTHER" id="PTHR30572:SF4">
    <property type="entry name" value="ABC TRANSPORTER PERMEASE YTRF"/>
    <property type="match status" value="1"/>
</dbReference>
<evidence type="ECO:0000256" key="1">
    <source>
        <dbReference type="ARBA" id="ARBA00004651"/>
    </source>
</evidence>
<evidence type="ECO:0000256" key="5">
    <source>
        <dbReference type="ARBA" id="ARBA00023136"/>
    </source>
</evidence>
<dbReference type="Pfam" id="PF02687">
    <property type="entry name" value="FtsX"/>
    <property type="match status" value="2"/>
</dbReference>
<comment type="subcellular location">
    <subcellularLocation>
        <location evidence="1">Cell membrane</location>
        <topology evidence="1">Multi-pass membrane protein</topology>
    </subcellularLocation>
</comment>
<comment type="similarity">
    <text evidence="6">Belongs to the ABC-4 integral membrane protein family.</text>
</comment>
<feature type="transmembrane region" description="Helical" evidence="7">
    <location>
        <begin position="2619"/>
        <end position="2642"/>
    </location>
</feature>
<keyword evidence="2" id="KW-1003">Cell membrane</keyword>
<evidence type="ECO:0000256" key="6">
    <source>
        <dbReference type="ARBA" id="ARBA00038076"/>
    </source>
</evidence>
<dbReference type="InterPro" id="IPR003838">
    <property type="entry name" value="ABC3_permease_C"/>
</dbReference>
<accession>A0ABM6PR51</accession>
<evidence type="ECO:0000256" key="2">
    <source>
        <dbReference type="ARBA" id="ARBA00022475"/>
    </source>
</evidence>
<dbReference type="InterPro" id="IPR050250">
    <property type="entry name" value="Macrolide_Exporter_MacB"/>
</dbReference>
<feature type="transmembrane region" description="Helical" evidence="7">
    <location>
        <begin position="1806"/>
        <end position="1824"/>
    </location>
</feature>
<feature type="domain" description="ABC3 transporter permease C-terminal" evidence="8">
    <location>
        <begin position="1809"/>
        <end position="1926"/>
    </location>
</feature>
<gene>
    <name evidence="9" type="ORF">CSW10_01700</name>
</gene>
<feature type="transmembrane region" description="Helical" evidence="7">
    <location>
        <begin position="1968"/>
        <end position="1989"/>
    </location>
</feature>
<evidence type="ECO:0000256" key="3">
    <source>
        <dbReference type="ARBA" id="ARBA00022692"/>
    </source>
</evidence>
<reference evidence="9" key="1">
    <citation type="submission" date="2017-10" db="EMBL/GenBank/DDBJ databases">
        <title>Genome-wide analysis of the first isolated strain mycoplasma dispar GS01.</title>
        <authorList>
            <person name="Hao H."/>
            <person name="Chen S."/>
            <person name="Zhao P."/>
            <person name="Chu Y."/>
            <person name="Liu Y."/>
        </authorList>
    </citation>
    <scope>NUCLEOTIDE SEQUENCE [LARGE SCALE GENOMIC DNA]</scope>
    <source>
        <strain evidence="9">GS01</strain>
    </source>
</reference>
<dbReference type="PANTHER" id="PTHR30572">
    <property type="entry name" value="MEMBRANE COMPONENT OF TRANSPORTER-RELATED"/>
    <property type="match status" value="1"/>
</dbReference>
<evidence type="ECO:0000259" key="8">
    <source>
        <dbReference type="Pfam" id="PF02687"/>
    </source>
</evidence>
<dbReference type="Proteomes" id="UP000224629">
    <property type="component" value="Chromosome"/>
</dbReference>
<feature type="transmembrane region" description="Helical" evidence="7">
    <location>
        <begin position="2521"/>
        <end position="2545"/>
    </location>
</feature>
<feature type="transmembrane region" description="Helical" evidence="7">
    <location>
        <begin position="1898"/>
        <end position="1921"/>
    </location>
</feature>
<name>A0ABM6PR51_9BACT</name>
<evidence type="ECO:0000313" key="10">
    <source>
        <dbReference type="Proteomes" id="UP000224629"/>
    </source>
</evidence>
<protein>
    <submittedName>
        <fullName evidence="9">ABC transporter permease</fullName>
    </submittedName>
</protein>
<feature type="transmembrane region" description="Helical" evidence="7">
    <location>
        <begin position="1845"/>
        <end position="1878"/>
    </location>
</feature>
<keyword evidence="3 7" id="KW-0812">Transmembrane</keyword>
<feature type="transmembrane region" description="Helical" evidence="7">
    <location>
        <begin position="2576"/>
        <end position="2599"/>
    </location>
</feature>
<evidence type="ECO:0000256" key="7">
    <source>
        <dbReference type="SAM" id="Phobius"/>
    </source>
</evidence>